<name>A0A2Z7CR18_9LAMI</name>
<feature type="transmembrane region" description="Helical" evidence="1">
    <location>
        <begin position="151"/>
        <end position="170"/>
    </location>
</feature>
<proteinExistence type="predicted"/>
<dbReference type="EMBL" id="KQ995319">
    <property type="protein sequence ID" value="KZV47094.1"/>
    <property type="molecule type" value="Genomic_DNA"/>
</dbReference>
<feature type="transmembrane region" description="Helical" evidence="1">
    <location>
        <begin position="79"/>
        <end position="98"/>
    </location>
</feature>
<gene>
    <name evidence="2" type="ORF">F511_07881</name>
</gene>
<keyword evidence="1" id="KW-0472">Membrane</keyword>
<dbReference type="AlphaFoldDB" id="A0A2Z7CR18"/>
<evidence type="ECO:0000313" key="2">
    <source>
        <dbReference type="EMBL" id="KZV47094.1"/>
    </source>
</evidence>
<keyword evidence="1" id="KW-0812">Transmembrane</keyword>
<protein>
    <submittedName>
        <fullName evidence="2">Uncharacterized protein</fullName>
    </submittedName>
</protein>
<evidence type="ECO:0000256" key="1">
    <source>
        <dbReference type="SAM" id="Phobius"/>
    </source>
</evidence>
<keyword evidence="3" id="KW-1185">Reference proteome</keyword>
<keyword evidence="1" id="KW-1133">Transmembrane helix</keyword>
<dbReference type="Proteomes" id="UP000250235">
    <property type="component" value="Unassembled WGS sequence"/>
</dbReference>
<evidence type="ECO:0000313" key="3">
    <source>
        <dbReference type="Proteomes" id="UP000250235"/>
    </source>
</evidence>
<reference evidence="2 3" key="1">
    <citation type="journal article" date="2015" name="Proc. Natl. Acad. Sci. U.S.A.">
        <title>The resurrection genome of Boea hygrometrica: A blueprint for survival of dehydration.</title>
        <authorList>
            <person name="Xiao L."/>
            <person name="Yang G."/>
            <person name="Zhang L."/>
            <person name="Yang X."/>
            <person name="Zhao S."/>
            <person name="Ji Z."/>
            <person name="Zhou Q."/>
            <person name="Hu M."/>
            <person name="Wang Y."/>
            <person name="Chen M."/>
            <person name="Xu Y."/>
            <person name="Jin H."/>
            <person name="Xiao X."/>
            <person name="Hu G."/>
            <person name="Bao F."/>
            <person name="Hu Y."/>
            <person name="Wan P."/>
            <person name="Li L."/>
            <person name="Deng X."/>
            <person name="Kuang T."/>
            <person name="Xiang C."/>
            <person name="Zhu J.K."/>
            <person name="Oliver M.J."/>
            <person name="He Y."/>
        </authorList>
    </citation>
    <scope>NUCLEOTIDE SEQUENCE [LARGE SCALE GENOMIC DNA]</scope>
    <source>
        <strain evidence="3">cv. XS01</strain>
    </source>
</reference>
<accession>A0A2Z7CR18</accession>
<sequence>MHTSRNCVTDYIHKFNVIVLGRELCWKAGCPVVGRENLATGFPNDWLDQTMSYQLIQTTSFAMHPRLVEYNTVALDWMYYSYLLVNIICWILVFALLLNPSLQEPSAESYEGKTLSYQLMQTTSFCNRQLQTQTAGCTTTGYFLYDVASSLALLFATADSFLLILMSLLMTSSMLRAPAAFFIF</sequence>
<organism evidence="2 3">
    <name type="scientific">Dorcoceras hygrometricum</name>
    <dbReference type="NCBI Taxonomy" id="472368"/>
    <lineage>
        <taxon>Eukaryota</taxon>
        <taxon>Viridiplantae</taxon>
        <taxon>Streptophyta</taxon>
        <taxon>Embryophyta</taxon>
        <taxon>Tracheophyta</taxon>
        <taxon>Spermatophyta</taxon>
        <taxon>Magnoliopsida</taxon>
        <taxon>eudicotyledons</taxon>
        <taxon>Gunneridae</taxon>
        <taxon>Pentapetalae</taxon>
        <taxon>asterids</taxon>
        <taxon>lamiids</taxon>
        <taxon>Lamiales</taxon>
        <taxon>Gesneriaceae</taxon>
        <taxon>Didymocarpoideae</taxon>
        <taxon>Trichosporeae</taxon>
        <taxon>Loxocarpinae</taxon>
        <taxon>Dorcoceras</taxon>
    </lineage>
</organism>